<dbReference type="Gene3D" id="3.10.490.20">
    <property type="match status" value="1"/>
</dbReference>
<dbReference type="GO" id="GO:0045505">
    <property type="term" value="F:dynein intermediate chain binding"/>
    <property type="evidence" value="ECO:0007669"/>
    <property type="project" value="InterPro"/>
</dbReference>
<keyword evidence="10 15" id="KW-0175">Coiled coil</keyword>
<dbReference type="FunFam" id="1.20.1270.280:FF:000003">
    <property type="entry name" value="Dynein axonemal heavy chain 17"/>
    <property type="match status" value="1"/>
</dbReference>
<keyword evidence="12" id="KW-0505">Motor protein</keyword>
<dbReference type="InterPro" id="IPR042219">
    <property type="entry name" value="AAA_lid_11_sf"/>
</dbReference>
<evidence type="ECO:0000256" key="7">
    <source>
        <dbReference type="ARBA" id="ARBA00022741"/>
    </source>
</evidence>
<feature type="domain" description="Dynein heavy chain C-terminal" evidence="26">
    <location>
        <begin position="4193"/>
        <end position="4484"/>
    </location>
</feature>
<dbReference type="Pfam" id="PF17852">
    <property type="entry name" value="Dynein_AAA_lid"/>
    <property type="match status" value="1"/>
</dbReference>
<evidence type="ECO:0000256" key="9">
    <source>
        <dbReference type="ARBA" id="ARBA00023017"/>
    </source>
</evidence>
<reference evidence="27" key="1">
    <citation type="submission" date="2020-05" db="EMBL/GenBank/DDBJ databases">
        <title>Phylogenomic resolution of chytrid fungi.</title>
        <authorList>
            <person name="Stajich J.E."/>
            <person name="Amses K."/>
            <person name="Simmons R."/>
            <person name="Seto K."/>
            <person name="Myers J."/>
            <person name="Bonds A."/>
            <person name="Quandt C.A."/>
            <person name="Barry K."/>
            <person name="Liu P."/>
            <person name="Grigoriev I."/>
            <person name="Longcore J.E."/>
            <person name="James T.Y."/>
        </authorList>
    </citation>
    <scope>NUCLEOTIDE SEQUENCE</scope>
    <source>
        <strain evidence="27">JEL0513</strain>
    </source>
</reference>
<evidence type="ECO:0000259" key="22">
    <source>
        <dbReference type="Pfam" id="PF12781"/>
    </source>
</evidence>
<dbReference type="Gene3D" id="1.20.920.30">
    <property type="match status" value="1"/>
</dbReference>
<feature type="domain" description="Dynein heavy chain AAA 5 extension" evidence="23">
    <location>
        <begin position="2319"/>
        <end position="2438"/>
    </location>
</feature>
<feature type="coiled-coil region" evidence="15">
    <location>
        <begin position="3605"/>
        <end position="3677"/>
    </location>
</feature>
<dbReference type="FunFam" id="3.10.490.20:FF:000002">
    <property type="entry name" value="Dynein axonemal heavy chain 17"/>
    <property type="match status" value="1"/>
</dbReference>
<dbReference type="PANTHER" id="PTHR45703">
    <property type="entry name" value="DYNEIN HEAVY CHAIN"/>
    <property type="match status" value="1"/>
</dbReference>
<dbReference type="GO" id="GO:0005874">
    <property type="term" value="C:microtubule"/>
    <property type="evidence" value="ECO:0007669"/>
    <property type="project" value="UniProtKB-KW"/>
</dbReference>
<dbReference type="Gene3D" id="1.10.8.710">
    <property type="match status" value="1"/>
</dbReference>
<evidence type="ECO:0000259" key="19">
    <source>
        <dbReference type="Pfam" id="PF12774"/>
    </source>
</evidence>
<feature type="coiled-coil region" evidence="15">
    <location>
        <begin position="2105"/>
        <end position="2132"/>
    </location>
</feature>
<comment type="subunit">
    <text evidence="3">Consists of at least two heavy chains and a number of intermediate and light chains.</text>
</comment>
<dbReference type="GO" id="GO:0008017">
    <property type="term" value="F:microtubule binding"/>
    <property type="evidence" value="ECO:0007669"/>
    <property type="project" value="UniProtKB-ARBA"/>
</dbReference>
<gene>
    <name evidence="27" type="ORF">HK100_007926</name>
</gene>
<dbReference type="FunFam" id="3.40.50.300:FF:000945">
    <property type="entry name" value="Dynein axonemal heavy chain 9"/>
    <property type="match status" value="1"/>
</dbReference>
<dbReference type="FunFam" id="3.40.50.300:FF:000219">
    <property type="entry name" value="Dynein axonemal heavy chain 17"/>
    <property type="match status" value="1"/>
</dbReference>
<dbReference type="FunFam" id="1.10.8.720:FF:000002">
    <property type="entry name" value="Dynein heavy chain 9, axonemal"/>
    <property type="match status" value="1"/>
</dbReference>
<dbReference type="SUPFAM" id="SSF52540">
    <property type="entry name" value="P-loop containing nucleoside triphosphate hydrolases"/>
    <property type="match status" value="4"/>
</dbReference>
<dbReference type="InterPro" id="IPR041658">
    <property type="entry name" value="AAA_lid_11"/>
</dbReference>
<evidence type="ECO:0000259" key="26">
    <source>
        <dbReference type="Pfam" id="PF18199"/>
    </source>
</evidence>
<dbReference type="InterPro" id="IPR026983">
    <property type="entry name" value="DHC"/>
</dbReference>
<dbReference type="FunFam" id="1.20.140.100:FF:000001">
    <property type="entry name" value="dynein heavy chain 17, axonemal"/>
    <property type="match status" value="1"/>
</dbReference>
<evidence type="ECO:0000256" key="11">
    <source>
        <dbReference type="ARBA" id="ARBA00023069"/>
    </source>
</evidence>
<evidence type="ECO:0000256" key="10">
    <source>
        <dbReference type="ARBA" id="ARBA00023054"/>
    </source>
</evidence>
<feature type="domain" description="Dynein heavy chain AAA module D4" evidence="21">
    <location>
        <begin position="2795"/>
        <end position="3054"/>
    </location>
</feature>
<comment type="subcellular location">
    <subcellularLocation>
        <location evidence="1">Cytoplasm</location>
        <location evidence="1">Cytoskeleton</location>
        <location evidence="1">Cilium axoneme</location>
    </subcellularLocation>
</comment>
<dbReference type="FunFam" id="3.20.180.20:FF:000001">
    <property type="entry name" value="Dynein axonemal heavy chain 5"/>
    <property type="match status" value="1"/>
</dbReference>
<feature type="domain" description="Dynein heavy chain hydrolytic ATP-binding dynein motor region" evidence="19">
    <location>
        <begin position="1836"/>
        <end position="2162"/>
    </location>
</feature>
<dbReference type="InterPro" id="IPR042222">
    <property type="entry name" value="Dynein_2_N"/>
</dbReference>
<dbReference type="Pfam" id="PF18198">
    <property type="entry name" value="AAA_lid_11"/>
    <property type="match status" value="1"/>
</dbReference>
<feature type="domain" description="Dynein heavy chain tail" evidence="17">
    <location>
        <begin position="194"/>
        <end position="755"/>
    </location>
</feature>
<protein>
    <recommendedName>
        <fullName evidence="29">Dynein heavy chain, cytoplasmic</fullName>
    </recommendedName>
</protein>
<keyword evidence="6" id="KW-0677">Repeat</keyword>
<sequence length="4488" mass="512328">MGEEKPTTPKGKKDGDEVGEVAVQVDPRVNWFEERVCSALKIKADKFKKMLTISENIEILSQFMEKEHNTLLFYLNQKEELLPAILFPAQLKKKSIYFLKKNLGQPIVELDKELTIGDLSANPLEFLSTLLEEVYLPLLTNPKNLEAWPEVVANDVLRHFHQLNGAVYVISGKSKGKTMLPLPYGRINSESAILHTLESAVIDWTHQIKDVIKSNSATPLEEGLNPGPMFEIDFWAAKAANLKSIHQQLTENKIQKIAKLLQASKSTYYPAFKMIFDEVVFALDEANDISVFLKALRPSVERLTGASEFIELVQIFPGMLQTLVLIWKNSKFYNTPARLSIILQEICNDIIEQAKTFISPAEIFTSEPEEAAERLRLVLRVSSAFKQTVFENKALLTDSHCPWNFDAKLVFGRLERFESRVQQILSLFECVIEFNRLEKIEIGGTKGKILSSQIVTIFSEFQTALSGFSKIKYDCLDLSLQNFDIDLGNFHVTITDLDRRIGTILCQSFDDCSGLHSCFRLLESFSGLLNRLVIQQDFEKKYFNLLRTYSQDLDEANTIFLKFKECPPIHYNMPPVTGAVAWVHEMKDRIGKSMEKLKTLNHSVMNSEEANIVKNKYLELLSALDAHEKSVYDRWADTIIDESEQNLNKPLLVRNNELLEVNFDPKVVALLREVKYFGALSVTVPEKAGTIFAKSEVFRKYIYSLEHIAGMYNGIRTSTLEVERPLIQGKIAAIDIQIEEALTSLNWNSSTVEDYIGAISQSVGNLNSILQLSKNNVAQIQKTMKIWSNAPFIERKDGKKLLNLEEKDSKLNTVYEMVKRDSQAIHNLVKQTGEVLEADFKTEIWINYLTYIDNIVREGFWTAIKTSLDYLAENMDRDRMSGRELGPLLEAKLELDNDALLFTPGMSEESADGLQIIISQLMEGIYEISSLMFRVAPQKSLPVKKLIRRRVVEDEDEDNSNDINPEEEEIRLRREEIENQTYLGEMNRDEKLETIKLEILNRVGVIMEECTAYKDSYEQYSYLWTENRQDYMRNFLQAGKTDEEKSHENDEDQPIQLEKFEAEIRKFEGIHKTVMAIDPEVIFESWFRIDAKPLKQSLNVVVKKWSYTLTKHLSDQSVTTLNNLNAFVANTKKGLLAPITEGDYTALIASMGLLHAVKHRQAYIDGMFEPLRKTINLLRTFNVEMPDEIHKLLTDLPEQWSEVTKRSIAIKDQVAPLQAKEVDVLQQKCNRFESKNHDFREIYRKKAPFKFDIGCEKAYESIDHSHMAVLAMETEAQGIKTSCELFELNVPNYKQLLDCRRDVGMLKSVWDVVSLVTYMFEEWRTTLWTEIDTDSMETRCRDLGKELRRMDKEIKGWDVYSGLDQMVKDMITSLRAVGELRSPAIRERHWKQLMKTTGVTFVLTKDMKFQDLLSLQLHKFEDDVKNIVDRATKELSMEKVLNDLSKTWSAMEFTYEIQESTKTALLRSSEELIETLEDNQVMLQNMMSSKFVAHFETQISKWQNTLSTVDSVTTLWLEVQQTWSHLENIFMGSEDIRAQLPEDSKRFDGIDSKYKELMAEACKTPNAVEACMKEGLYEVLEKLQGQLALCEKSLAEYLETKRLAFPRFYFVSASDLLDILAKGNMPTEVAVHLAKLFDSIARLEFKKNEKGEFTKTAIGMYSQQDEFVTFVEPCECTGAVEVWLNRLVDSMRKTLKHLLGEGVSTYEEKPREQWIFDFPAQITLAGSQIWWTTEVNAAFSRLEEGYENSMKDYYKKQVNQLTALISLIQGELSKGDRQMIMTVCTLDVHARDQVAKLIQEKAENAQCFSWQSQLRLRWDDMEGDCFINICDAIFRYNYEYLGNTPRLVITALTDRCYITLTQALHLILGGAPAGPAGTGKTETVKDLGKALAIMVYVFNCSEQMDYKSIGNIFKGLAQSGTWGCFDEFNRISVEVLSVVATQVKSIQDGLRYKKARFMFQGEDISLCRTVGYFITMNPGYAGRTELPENIKALFRPCSMCVPNLELICEIMLMAEGFIEASSLARKFNTLYKLNRELLSKQDHYDWGLRAIKSVLVVAGSLKRADPNVNEENVLMRALRDFNLPKIVNDDLQVFMGLIGDLFPKIEVLRKRNEKLEEEIRKATLENGLQAEEIFVLKCVQLEELLAVRHCVFIIGNGGTGKSQIWKMLSRTYINMGRKCVVADLNPKAVSTDDLFGCINPATREWKDGLFSCILRDQASMPGTEPKWMILDGDIDPNWIESLNTVMDDNKMLTLASNERIPLKPYMRLIFEIGDLKYATPATVSRAGILYLNISDLGWNPYVQSWLDKREDQSEKSSLSVLFDRYVNITLDALRSGKFKMANVEEFSLVVALCNILEGLLTPQNTPKGCDKEWFEIYFVFAAVWAFGGPIFQDQIVDYRTEFSKWWNGEFKTIKFPPGGTIFDYYVDQETKRFLSWTERVPVYEYDPEVPLSSVLVHTAETTRIRYLLDVLADNGKPVLLIGNAGCGKTVLMQDKLYSYGEDRLIVNVPFNFYTTAWSLQSILEKPLEKKAGRNYGPPGTKKLIYFLDDLNMPEVDKYGTASPHTLLRQYLDYRHWYDRAKLTLKEIHNCQYVACLNPTAGSFTISGRLGRHFATFSVNFPGMESCQSIYYQILSAHLKIFPNNIAKLGEKLVAATLALHKKVASSFLPSAIKFHYIFNLRDLSNIFQGVLFSNKETLREPLDLIRLWLHETTRTYADKMIEFSDAQQFQKFQQDIVKKTFDDLDQIATNAEPILFTHFAGGIGEPKYGQIKDWAHIKRLLDEAQTQYEETNAAMNLVLFEDAMSHICRINRILESPRGNALLVGVGGSGKQSLSRIAAFISSMDVFQITIRKGYSINDLKTDLSGLYMKTGVKKLQIMFLLTDSQVADEKFLVLINDMLASGNIPGLFPDEEVDNIINAMRNEVKAQGLQDTREMCWDWFIKTVRRNLKVVLCFSPVGNTLRSRCRKFPAIVNCTMIDWFHEWPEEALSSVATRFISTCDLVPDYLKMPVTKFMAFCHQSVNAVSRKFLVNEKRYNYTTPKSFLALISLYKEMLERKSTELTRAMDRLENGLTKLQSTASQVDDLKAKLAFQEVDLKAKNEEALRLIERVGIDTEKVNKEKAIAAEEEKKVDAFTKEVEEKAASCQKDLRAAEPALAAAANALNTLNKANLTELKSFGSPSQEVVNTVAAVMVLLSPPGKIAKDRSWKAGKNMMAKVDAFLESLVTFNKEGIDQSNLEALQPYLNDPNFNEDFMKSKSLAAAGLCSWVVNVVMYYHVYCDVEPKRKALESANSELQISQSRLRDIQSKIGELDRNLADLRAKFEKATADKLRCEEEAKSTQDTIILANRLVNGLASEKVRWSEAVGKFKEQEKTLAGDVLLSAAFVSYVGCFSKRYREELLQDTWLKNLRNDENGHGKIPMSDDVDPLLILTSSAEVAKWNNEGLPTDRVSLENASMVTSCKRWPLIIDPQLQGVTWIKNREGAGLKIVRLGARGYLDLIEKAISAGDTVLIEDIAESIDPVLNPLLGRETIKKGKYVKMGDKEVEYDPRFKMILQTRRANPHYGPEIQAQTTLINFTVTLAGLEDQLLADVVNIERPDLERTKAELTKQQNEFKIKLTELEDALLFRLSSAQGNFLGDTALVENLEITKRTATEIEQKVEDAKKTEKKINETRELYRPVAARSSLLYFLLNDLWQIHPMYQYSLNAYKVVFQNAINRADASEDIKERVLLLIDSITHLVFIYTTRGLFERDKLIYLAQMTFQILGAQDDMDPIEKDFLLKGPRVPNINSPFDWLGAPNWQMVKALSNLEQFRSLASDIEGSAKQWKKYCENECPENEKLPQEWKNKSALQKLCILRCLRPDRMSYAVRNFIGSKMGAKYMDSSRIPLAKSYEEMKPATPIFFILSPGVDPVKEVEALGRTMGVSEDNKNFHNVSLGQGQEIIAEQKLDIAYKEGGWVMLENIHLVAKWLPILEKKLEVLSIGSHPEFRVYLSAEPAGDPAYHIIPISILQASIKITNEPPTGMQANIHRALDNFTQESLERCSKDAEFKAVLFALCYFHAVALERRKFGTQGWNKGYPFSTGDLMICTDVLFNYLEQFPKVPWTDLKYIFGEIMYGGHISDDWDRRLCSSYLDVYLREEMLDGGFELAPGFAEPPTSDYKEYHRYIDDNLPPESPYLYGLHPNAEIGVLTKMADKLFQTILEMQPQDAAGGSTMSKDEKVKTFIEEIISSLPESFNVQELMARVEERTPYISVAIQECDRMSMLTSEIRRSLKELELGLKGDLTITENMETLMNAMFLNQIPAAWEKLAYPSLSGLALWYADLLLRIKELENWVAEFQLPPVVWLPGLFNPQSFLTAIMQTTARKNEWPLDRMVLTVDVTKKTREEFSGAPREGAYVHGLFMEGARWDTNTGLIQESHLKDLTPAMPVIYIKAVPVDKRETKGVYECPVYRTRQRGPTFVWTFNLKTKERPQKWVLGGVALLASID</sequence>
<dbReference type="Gene3D" id="6.10.140.1060">
    <property type="match status" value="1"/>
</dbReference>
<keyword evidence="4" id="KW-0963">Cytoplasm</keyword>
<dbReference type="Gene3D" id="3.40.50.300">
    <property type="entry name" value="P-loop containing nucleotide triphosphate hydrolases"/>
    <property type="match status" value="5"/>
</dbReference>
<proteinExistence type="inferred from homology"/>
<dbReference type="Pfam" id="PF03028">
    <property type="entry name" value="Dynein_heavy"/>
    <property type="match status" value="1"/>
</dbReference>
<feature type="coiled-coil region" evidence="15">
    <location>
        <begin position="3052"/>
        <end position="3103"/>
    </location>
</feature>
<comment type="caution">
    <text evidence="27">The sequence shown here is derived from an EMBL/GenBank/DDBJ whole genome shotgun (WGS) entry which is preliminary data.</text>
</comment>
<evidence type="ECO:0000256" key="8">
    <source>
        <dbReference type="ARBA" id="ARBA00022840"/>
    </source>
</evidence>
<dbReference type="FunFam" id="1.20.920.20:FF:000003">
    <property type="entry name" value="Dynein axonemal heavy chain 17"/>
    <property type="match status" value="1"/>
</dbReference>
<dbReference type="GO" id="GO:0005858">
    <property type="term" value="C:axonemal dynein complex"/>
    <property type="evidence" value="ECO:0007669"/>
    <property type="project" value="UniProtKB-ARBA"/>
</dbReference>
<dbReference type="Gene3D" id="1.10.287.2620">
    <property type="match status" value="1"/>
</dbReference>
<dbReference type="InterPro" id="IPR043157">
    <property type="entry name" value="Dynein_AAA1S"/>
</dbReference>
<evidence type="ECO:0000256" key="4">
    <source>
        <dbReference type="ARBA" id="ARBA00022490"/>
    </source>
</evidence>
<dbReference type="Gene3D" id="1.20.140.100">
    <property type="entry name" value="Dynein heavy chain, N-terminal domain 2"/>
    <property type="match status" value="1"/>
</dbReference>
<keyword evidence="11" id="KW-0969">Cilium</keyword>
<dbReference type="FunFam" id="3.40.50.300:FF:002141">
    <property type="entry name" value="Dynein heavy chain"/>
    <property type="match status" value="1"/>
</dbReference>
<evidence type="ECO:0000259" key="23">
    <source>
        <dbReference type="Pfam" id="PF17852"/>
    </source>
</evidence>
<evidence type="ECO:0000259" key="21">
    <source>
        <dbReference type="Pfam" id="PF12780"/>
    </source>
</evidence>
<dbReference type="Pfam" id="PF17857">
    <property type="entry name" value="AAA_lid_1"/>
    <property type="match status" value="1"/>
</dbReference>
<dbReference type="Gene3D" id="1.10.8.720">
    <property type="entry name" value="Region D6 of dynein motor"/>
    <property type="match status" value="1"/>
</dbReference>
<dbReference type="FunFam" id="1.10.287.2620:FF:000002">
    <property type="entry name" value="Dynein heavy chain 2, axonemal"/>
    <property type="match status" value="1"/>
</dbReference>
<accession>A0AAD5T4G1</accession>
<evidence type="ECO:0000256" key="3">
    <source>
        <dbReference type="ARBA" id="ARBA00011655"/>
    </source>
</evidence>
<keyword evidence="5" id="KW-0493">Microtubule</keyword>
<dbReference type="Pfam" id="PF08385">
    <property type="entry name" value="DHC_N1"/>
    <property type="match status" value="1"/>
</dbReference>
<dbReference type="FunFam" id="1.20.920.30:FF:000003">
    <property type="entry name" value="Dynein axonemal heavy chain 17"/>
    <property type="match status" value="1"/>
</dbReference>
<dbReference type="InterPro" id="IPR035706">
    <property type="entry name" value="AAA_9"/>
</dbReference>
<dbReference type="Pfam" id="PF12774">
    <property type="entry name" value="AAA_6"/>
    <property type="match status" value="1"/>
</dbReference>
<dbReference type="InterPro" id="IPR024743">
    <property type="entry name" value="Dynein_HC_stalk"/>
</dbReference>
<dbReference type="Pfam" id="PF12780">
    <property type="entry name" value="AAA_8"/>
    <property type="match status" value="1"/>
</dbReference>
<dbReference type="GO" id="GO:0008569">
    <property type="term" value="F:minus-end-directed microtubule motor activity"/>
    <property type="evidence" value="ECO:0007669"/>
    <property type="project" value="InterPro"/>
</dbReference>
<dbReference type="InterPro" id="IPR043160">
    <property type="entry name" value="Dynein_C_barrel"/>
</dbReference>
<dbReference type="InterPro" id="IPR041466">
    <property type="entry name" value="Dynein_AAA5_ext"/>
</dbReference>
<evidence type="ECO:0000256" key="15">
    <source>
        <dbReference type="SAM" id="Coils"/>
    </source>
</evidence>
<dbReference type="InterPro" id="IPR013602">
    <property type="entry name" value="Dynein_heavy_linker"/>
</dbReference>
<keyword evidence="9" id="KW-0243">Dynein</keyword>
<evidence type="ECO:0000256" key="12">
    <source>
        <dbReference type="ARBA" id="ARBA00023175"/>
    </source>
</evidence>
<dbReference type="FunFam" id="1.20.58.1120:FF:000002">
    <property type="entry name" value="Dynein heavy chain 9, axonemal"/>
    <property type="match status" value="1"/>
</dbReference>
<dbReference type="InterPro" id="IPR013594">
    <property type="entry name" value="Dynein_heavy_tail"/>
</dbReference>
<evidence type="ECO:0008006" key="29">
    <source>
        <dbReference type="Google" id="ProtNLM"/>
    </source>
</evidence>
<dbReference type="FunFam" id="1.10.8.710:FF:000002">
    <property type="entry name" value="dynein heavy chain 17, axonemal"/>
    <property type="match status" value="1"/>
</dbReference>
<dbReference type="Pfam" id="PF12781">
    <property type="entry name" value="AAA_9"/>
    <property type="match status" value="1"/>
</dbReference>
<keyword evidence="28" id="KW-1185">Reference proteome</keyword>
<evidence type="ECO:0000259" key="20">
    <source>
        <dbReference type="Pfam" id="PF12777"/>
    </source>
</evidence>
<dbReference type="Gene3D" id="1.10.472.130">
    <property type="match status" value="1"/>
</dbReference>
<evidence type="ECO:0000259" key="25">
    <source>
        <dbReference type="Pfam" id="PF18198"/>
    </source>
</evidence>
<keyword evidence="8" id="KW-0067">ATP-binding</keyword>
<dbReference type="InterPro" id="IPR041228">
    <property type="entry name" value="Dynein_C"/>
</dbReference>
<dbReference type="FunFam" id="1.10.8.1220:FF:000001">
    <property type="entry name" value="Dynein axonemal heavy chain 5"/>
    <property type="match status" value="1"/>
</dbReference>
<dbReference type="FunFam" id="3.40.50.300:FF:000411">
    <property type="entry name" value="dynein heavy chain 17, axonemal"/>
    <property type="match status" value="1"/>
</dbReference>
<evidence type="ECO:0000256" key="2">
    <source>
        <dbReference type="ARBA" id="ARBA00008887"/>
    </source>
</evidence>
<dbReference type="Pfam" id="PF18199">
    <property type="entry name" value="Dynein_C"/>
    <property type="match status" value="1"/>
</dbReference>
<dbReference type="InterPro" id="IPR027417">
    <property type="entry name" value="P-loop_NTPase"/>
</dbReference>
<evidence type="ECO:0000256" key="14">
    <source>
        <dbReference type="ARBA" id="ARBA00023273"/>
    </source>
</evidence>
<dbReference type="Pfam" id="PF08393">
    <property type="entry name" value="DHC_N2"/>
    <property type="match status" value="1"/>
</dbReference>
<dbReference type="InterPro" id="IPR041589">
    <property type="entry name" value="DNAH3_AAA_lid_1"/>
</dbReference>
<organism evidence="27 28">
    <name type="scientific">Physocladia obscura</name>
    <dbReference type="NCBI Taxonomy" id="109957"/>
    <lineage>
        <taxon>Eukaryota</taxon>
        <taxon>Fungi</taxon>
        <taxon>Fungi incertae sedis</taxon>
        <taxon>Chytridiomycota</taxon>
        <taxon>Chytridiomycota incertae sedis</taxon>
        <taxon>Chytridiomycetes</taxon>
        <taxon>Chytridiales</taxon>
        <taxon>Chytriomycetaceae</taxon>
        <taxon>Physocladia</taxon>
    </lineage>
</organism>
<feature type="domain" description="Dynein heavy chain AAA lid" evidence="25">
    <location>
        <begin position="4050"/>
        <end position="4186"/>
    </location>
</feature>
<feature type="domain" description="Dynein heavy chain ATP-binding dynein motor region" evidence="22">
    <location>
        <begin position="3440"/>
        <end position="3657"/>
    </location>
</feature>
<feature type="domain" description="Dynein heavy chain 3 AAA+ lid" evidence="24">
    <location>
        <begin position="2652"/>
        <end position="2746"/>
    </location>
</feature>
<name>A0AAD5T4G1_9FUNG</name>
<feature type="domain" description="Dynein heavy chain linker" evidence="18">
    <location>
        <begin position="1298"/>
        <end position="1700"/>
    </location>
</feature>
<dbReference type="FunFam" id="3.40.50.300:FF:000049">
    <property type="entry name" value="Dynein, axonemal, heavy chain 5"/>
    <property type="match status" value="1"/>
</dbReference>
<dbReference type="EMBL" id="JADGJH010000378">
    <property type="protein sequence ID" value="KAJ3130585.1"/>
    <property type="molecule type" value="Genomic_DNA"/>
</dbReference>
<evidence type="ECO:0000313" key="27">
    <source>
        <dbReference type="EMBL" id="KAJ3130585.1"/>
    </source>
</evidence>
<evidence type="ECO:0000256" key="5">
    <source>
        <dbReference type="ARBA" id="ARBA00022701"/>
    </source>
</evidence>
<dbReference type="Gene3D" id="1.20.58.1120">
    <property type="match status" value="1"/>
</dbReference>
<keyword evidence="14" id="KW-0966">Cell projection</keyword>
<dbReference type="InterPro" id="IPR042228">
    <property type="entry name" value="Dynein_linker_3"/>
</dbReference>
<dbReference type="Pfam" id="PF12777">
    <property type="entry name" value="MT"/>
    <property type="match status" value="1"/>
</dbReference>
<evidence type="ECO:0000256" key="6">
    <source>
        <dbReference type="ARBA" id="ARBA00022737"/>
    </source>
</evidence>
<dbReference type="Gene3D" id="1.20.1270.280">
    <property type="match status" value="1"/>
</dbReference>
<feature type="domain" description="Dynein heavy chain region D6 P-loop" evidence="16">
    <location>
        <begin position="3898"/>
        <end position="4018"/>
    </location>
</feature>
<evidence type="ECO:0000259" key="17">
    <source>
        <dbReference type="Pfam" id="PF08385"/>
    </source>
</evidence>
<keyword evidence="13" id="KW-0206">Cytoskeleton</keyword>
<evidence type="ECO:0000313" key="28">
    <source>
        <dbReference type="Proteomes" id="UP001211907"/>
    </source>
</evidence>
<feature type="domain" description="Dynein heavy chain coiled coil stalk" evidence="20">
    <location>
        <begin position="3067"/>
        <end position="3407"/>
    </location>
</feature>
<dbReference type="InterPro" id="IPR035699">
    <property type="entry name" value="AAA_6"/>
</dbReference>
<dbReference type="Gene3D" id="1.20.920.20">
    <property type="match status" value="1"/>
</dbReference>
<evidence type="ECO:0000256" key="13">
    <source>
        <dbReference type="ARBA" id="ARBA00023212"/>
    </source>
</evidence>
<dbReference type="InterPro" id="IPR024317">
    <property type="entry name" value="Dynein_heavy_chain_D4_dom"/>
</dbReference>
<evidence type="ECO:0000259" key="16">
    <source>
        <dbReference type="Pfam" id="PF03028"/>
    </source>
</evidence>
<dbReference type="PANTHER" id="PTHR45703:SF8">
    <property type="entry name" value="DYNEINS HEAVY CHAIN"/>
    <property type="match status" value="1"/>
</dbReference>
<dbReference type="Proteomes" id="UP001211907">
    <property type="component" value="Unassembled WGS sequence"/>
</dbReference>
<comment type="similarity">
    <text evidence="2">Belongs to the dynein heavy chain family.</text>
</comment>
<dbReference type="GO" id="GO:0051959">
    <property type="term" value="F:dynein light intermediate chain binding"/>
    <property type="evidence" value="ECO:0007669"/>
    <property type="project" value="InterPro"/>
</dbReference>
<evidence type="ECO:0000256" key="1">
    <source>
        <dbReference type="ARBA" id="ARBA00004430"/>
    </source>
</evidence>
<feature type="coiled-coil region" evidence="15">
    <location>
        <begin position="3289"/>
        <end position="3337"/>
    </location>
</feature>
<keyword evidence="7" id="KW-0547">Nucleotide-binding</keyword>
<dbReference type="InterPro" id="IPR004273">
    <property type="entry name" value="Dynein_heavy_D6_P-loop"/>
</dbReference>
<dbReference type="GO" id="GO:0007018">
    <property type="term" value="P:microtubule-based movement"/>
    <property type="evidence" value="ECO:0007669"/>
    <property type="project" value="InterPro"/>
</dbReference>
<dbReference type="Gene3D" id="1.10.8.1220">
    <property type="match status" value="1"/>
</dbReference>
<dbReference type="GO" id="GO:0005524">
    <property type="term" value="F:ATP binding"/>
    <property type="evidence" value="ECO:0007669"/>
    <property type="project" value="UniProtKB-KW"/>
</dbReference>
<dbReference type="Pfam" id="PF12775">
    <property type="entry name" value="AAA_7"/>
    <property type="match status" value="1"/>
</dbReference>
<evidence type="ECO:0000259" key="24">
    <source>
        <dbReference type="Pfam" id="PF17857"/>
    </source>
</evidence>
<evidence type="ECO:0000259" key="18">
    <source>
        <dbReference type="Pfam" id="PF08393"/>
    </source>
</evidence>
<dbReference type="Gene3D" id="3.20.180.20">
    <property type="entry name" value="Dynein heavy chain, N-terminal domain 2"/>
    <property type="match status" value="1"/>
</dbReference>